<dbReference type="AlphaFoldDB" id="A0A0S4N6F9"/>
<dbReference type="RefSeq" id="WP_140945365.1">
    <property type="nucleotide sequence ID" value="NZ_FAOO01000011.1"/>
</dbReference>
<dbReference type="EMBL" id="FAOO01000011">
    <property type="protein sequence ID" value="CUU06850.1"/>
    <property type="molecule type" value="Genomic_DNA"/>
</dbReference>
<evidence type="ECO:0000313" key="2">
    <source>
        <dbReference type="Proteomes" id="UP000320623"/>
    </source>
</evidence>
<dbReference type="Gene3D" id="3.40.91.80">
    <property type="match status" value="1"/>
</dbReference>
<evidence type="ECO:0000313" key="1">
    <source>
        <dbReference type="EMBL" id="CUU06850.1"/>
    </source>
</evidence>
<protein>
    <submittedName>
        <fullName evidence="1">EcoRII C terminal</fullName>
    </submittedName>
</protein>
<dbReference type="InterPro" id="IPR038365">
    <property type="entry name" value="EcoRII_C_sf"/>
</dbReference>
<dbReference type="Proteomes" id="UP000320623">
    <property type="component" value="Unassembled WGS sequence"/>
</dbReference>
<name>A0A0S4N6F9_9BACT</name>
<organism evidence="1 2">
    <name type="scientific">Candidatus Thermokryptus mobilis</name>
    <dbReference type="NCBI Taxonomy" id="1643428"/>
    <lineage>
        <taxon>Bacteria</taxon>
        <taxon>Pseudomonadati</taxon>
        <taxon>Candidatus Kryptoniota</taxon>
        <taxon>Candidatus Thermokryptus</taxon>
    </lineage>
</organism>
<sequence length="99" mass="11886">MNNPIEQVKREIPSVDEIINATWQKLNFKKEFMWKQEVPSAGPNQRIYLITIDEELSENKVKEIMERGLIVFVRDEIKKRFKDNDWVRKLSDLPKEVKI</sequence>
<keyword evidence="2" id="KW-1185">Reference proteome</keyword>
<reference evidence="2" key="1">
    <citation type="submission" date="2015-11" db="EMBL/GenBank/DDBJ databases">
        <authorList>
            <person name="Varghese N."/>
        </authorList>
    </citation>
    <scope>NUCLEOTIDE SEQUENCE [LARGE SCALE GENOMIC DNA]</scope>
</reference>
<dbReference type="STRING" id="1643428.GCA_001442855_01594"/>
<dbReference type="OrthoDB" id="9816440at2"/>
<gene>
    <name evidence="1" type="ORF">JGI1_01629</name>
</gene>
<accession>A0A0S4N6F9</accession>
<proteinExistence type="predicted"/>